<dbReference type="EMBL" id="JJML01000016">
    <property type="protein sequence ID" value="KGF73041.1"/>
    <property type="molecule type" value="Genomic_DNA"/>
</dbReference>
<name>A0A098TL70_9CYAN</name>
<proteinExistence type="predicted"/>
<gene>
    <name evidence="2" type="ORF">DO97_03150</name>
</gene>
<comment type="caution">
    <text evidence="2">The sequence shown here is derived from an EMBL/GenBank/DDBJ whole genome shotgun (WGS) entry which is preliminary data.</text>
</comment>
<organism evidence="2 3">
    <name type="scientific">Neosynechococcus sphagnicola sy1</name>
    <dbReference type="NCBI Taxonomy" id="1497020"/>
    <lineage>
        <taxon>Bacteria</taxon>
        <taxon>Bacillati</taxon>
        <taxon>Cyanobacteriota</taxon>
        <taxon>Cyanophyceae</taxon>
        <taxon>Neosynechococcales</taxon>
        <taxon>Neosynechococcaceae</taxon>
        <taxon>Neosynechococcus</taxon>
    </lineage>
</organism>
<dbReference type="InterPro" id="IPR010106">
    <property type="entry name" value="RpnA"/>
</dbReference>
<accession>A0A098TL70</accession>
<dbReference type="PANTHER" id="PTHR34613:SF1">
    <property type="entry name" value="SLL6017 PROTEIN"/>
    <property type="match status" value="1"/>
</dbReference>
<protein>
    <recommendedName>
        <fullName evidence="1">DUF4351 domain-containing protein</fullName>
    </recommendedName>
</protein>
<dbReference type="NCBIfam" id="TIGR01784">
    <property type="entry name" value="T_den_put_tspse"/>
    <property type="match status" value="1"/>
</dbReference>
<evidence type="ECO:0000313" key="3">
    <source>
        <dbReference type="Proteomes" id="UP000030170"/>
    </source>
</evidence>
<sequence>MFDNTCKFLAESFPEDFASWLLGEPITLTSLSPSELSIEPIRADSLILLDSDEVILHIEFQTQSDSTMGFRMVDYRLRVFRRFPKKQMRQVVVYLTPSNSERVQETVFEIPGTRHEFEVIRLWEQPTQLFLKSRGLLPLAVLTQTPDRAQTLRQVAERVEAISETRVQSNVAAAAGILAGLLLETDVINQVLRKDIMQQSVIYQEWREEALQEGRQEGRQEEGVNFVLRLLNRRIGQITPLSESQIRALALNQLESLGEALLDFSSAADLDAWLRWSEGNLATEEQLRQ</sequence>
<keyword evidence="3" id="KW-1185">Reference proteome</keyword>
<dbReference type="AlphaFoldDB" id="A0A098TL70"/>
<feature type="domain" description="DUF4351" evidence="1">
    <location>
        <begin position="216"/>
        <end position="274"/>
    </location>
</feature>
<dbReference type="OrthoDB" id="458251at2"/>
<dbReference type="PANTHER" id="PTHR34613">
    <property type="entry name" value="SLL0800 PROTEIN"/>
    <property type="match status" value="1"/>
</dbReference>
<reference evidence="2 3" key="1">
    <citation type="journal article" date="2014" name="Mol. Ecol.">
        <title>Evolution of Synechococcus.</title>
        <authorList>
            <person name="Dvorak P."/>
            <person name="Casamatta D."/>
            <person name="Hasler P."/>
            <person name="Poulickova A."/>
            <person name="Ondrej V."/>
            <person name="Sanges R."/>
        </authorList>
    </citation>
    <scope>NUCLEOTIDE SEQUENCE [LARGE SCALE GENOMIC DNA]</scope>
    <source>
        <strain evidence="2 3">CAUP A 1101</strain>
    </source>
</reference>
<evidence type="ECO:0000259" key="1">
    <source>
        <dbReference type="Pfam" id="PF14261"/>
    </source>
</evidence>
<dbReference type="Pfam" id="PF14261">
    <property type="entry name" value="DUF4351"/>
    <property type="match status" value="1"/>
</dbReference>
<evidence type="ECO:0000313" key="2">
    <source>
        <dbReference type="EMBL" id="KGF73041.1"/>
    </source>
</evidence>
<dbReference type="Proteomes" id="UP000030170">
    <property type="component" value="Unassembled WGS sequence"/>
</dbReference>
<dbReference type="InterPro" id="IPR025587">
    <property type="entry name" value="DUF4351"/>
</dbReference>
<dbReference type="STRING" id="1497020.DO97_03150"/>
<dbReference type="RefSeq" id="WP_036532269.1">
    <property type="nucleotide sequence ID" value="NZ_JJML01000016.1"/>
</dbReference>